<reference evidence="6" key="1">
    <citation type="submission" date="2003-08" db="EMBL/GenBank/DDBJ databases">
        <authorList>
            <person name="Birren B."/>
            <person name="Nusbaum C."/>
            <person name="Abebe A."/>
            <person name="Abouelleil A."/>
            <person name="Adekoya E."/>
            <person name="Ait-zahra M."/>
            <person name="Allen N."/>
            <person name="Allen T."/>
            <person name="An P."/>
            <person name="Anderson M."/>
            <person name="Anderson S."/>
            <person name="Arachchi H."/>
            <person name="Armbruster J."/>
            <person name="Bachantsang P."/>
            <person name="Baldwin J."/>
            <person name="Barry A."/>
            <person name="Bayul T."/>
            <person name="Blitshsteyn B."/>
            <person name="Bloom T."/>
            <person name="Blye J."/>
            <person name="Boguslavskiy L."/>
            <person name="Borowsky M."/>
            <person name="Boukhgalter B."/>
            <person name="Brunache A."/>
            <person name="Butler J."/>
            <person name="Calixte N."/>
            <person name="Calvo S."/>
            <person name="Camarata J."/>
            <person name="Campo K."/>
            <person name="Chang J."/>
            <person name="Cheshatsang Y."/>
            <person name="Citroen M."/>
            <person name="Collymore A."/>
            <person name="Considine T."/>
            <person name="Cook A."/>
            <person name="Cooke P."/>
            <person name="Corum B."/>
            <person name="Cuomo C."/>
            <person name="David R."/>
            <person name="Dawoe T."/>
            <person name="Degray S."/>
            <person name="Dodge S."/>
            <person name="Dooley K."/>
            <person name="Dorje P."/>
            <person name="Dorjee K."/>
            <person name="Dorris L."/>
            <person name="Duffey N."/>
            <person name="Dupes A."/>
            <person name="Elkins T."/>
            <person name="Engels R."/>
            <person name="Erickson J."/>
            <person name="Farina A."/>
            <person name="Faro S."/>
            <person name="Ferreira P."/>
            <person name="Fischer H."/>
            <person name="Fitzgerald M."/>
            <person name="Foley K."/>
            <person name="Gage D."/>
            <person name="Galagan J."/>
            <person name="Gearin G."/>
            <person name="Gnerre S."/>
            <person name="Gnirke A."/>
            <person name="Goyette A."/>
            <person name="Graham J."/>
            <person name="Grandbois E."/>
            <person name="Gyaltsen K."/>
            <person name="Hafez N."/>
            <person name="Hagopian D."/>
            <person name="Hagos B."/>
            <person name="Hall J."/>
            <person name="Hatcher B."/>
            <person name="Heller A."/>
            <person name="Higgins H."/>
            <person name="Honan T."/>
            <person name="Horn A."/>
            <person name="Houde N."/>
            <person name="Hughes L."/>
            <person name="Hulme W."/>
            <person name="Husby E."/>
            <person name="Iliev I."/>
            <person name="Jaffe D."/>
            <person name="Jones C."/>
            <person name="Kamal M."/>
            <person name="Kamat A."/>
            <person name="Kamvysselis M."/>
            <person name="Karlsson E."/>
            <person name="Kells C."/>
            <person name="Kieu A."/>
            <person name="Kisner P."/>
            <person name="Kodira C."/>
            <person name="Kulbokas E."/>
            <person name="Labutti K."/>
            <person name="Lama D."/>
            <person name="Landers T."/>
            <person name="Leger J."/>
            <person name="Levine S."/>
            <person name="Lewis D."/>
            <person name="Lewis T."/>
            <person name="Lindblad-toh K."/>
            <person name="Liu X."/>
            <person name="Lokyitsang T."/>
            <person name="Lokyitsang Y."/>
            <person name="Lucien O."/>
            <person name="Lui A."/>
            <person name="Ma L.J."/>
            <person name="Mabbitt R."/>
            <person name="Macdonald J."/>
            <person name="Maclean C."/>
            <person name="Major J."/>
            <person name="Manning J."/>
            <person name="Marabella R."/>
            <person name="Maru K."/>
            <person name="Matthews C."/>
            <person name="Mauceli E."/>
            <person name="Mccarthy M."/>
            <person name="Mcdonough S."/>
            <person name="Mcghee T."/>
            <person name="Meldrim J."/>
            <person name="Meneus L."/>
            <person name="Mesirov J."/>
            <person name="Mihalev A."/>
            <person name="Mihova T."/>
            <person name="Mikkelsen T."/>
            <person name="Mlenga V."/>
            <person name="Moru K."/>
            <person name="Mozes J."/>
            <person name="Mulrain L."/>
            <person name="Munson G."/>
            <person name="Naylor J."/>
            <person name="Newes C."/>
            <person name="Nguyen C."/>
            <person name="Nguyen N."/>
            <person name="Nguyen T."/>
            <person name="Nicol R."/>
            <person name="Nielsen C."/>
            <person name="Nizzari M."/>
            <person name="Norbu C."/>
            <person name="Norbu N."/>
            <person name="O'donnell P."/>
            <person name="Okoawo O."/>
            <person name="O'leary S."/>
            <person name="Omotosho B."/>
            <person name="O'neill K."/>
            <person name="Osman S."/>
            <person name="Parker S."/>
            <person name="Perrin D."/>
            <person name="Phunkhang P."/>
            <person name="Piqani B."/>
            <person name="Purcell S."/>
            <person name="Rachupka T."/>
            <person name="Ramasamy U."/>
            <person name="Rameau R."/>
            <person name="Ray V."/>
            <person name="Raymond C."/>
            <person name="Retta R."/>
            <person name="Richardson S."/>
            <person name="Rise C."/>
            <person name="Rodriguez J."/>
            <person name="Rogers J."/>
            <person name="Rogov P."/>
            <person name="Rutman M."/>
            <person name="Schupbach R."/>
            <person name="Seaman C."/>
            <person name="Settipalli S."/>
            <person name="Sharpe T."/>
            <person name="Sheridan J."/>
            <person name="Sherpa N."/>
            <person name="Shi J."/>
            <person name="Smirnov S."/>
            <person name="Smith C."/>
            <person name="Sougnez C."/>
            <person name="Spencer B."/>
            <person name="Stalker J."/>
            <person name="Stange-thomann N."/>
            <person name="Stavropoulos S."/>
            <person name="Stetson K."/>
            <person name="Stone C."/>
            <person name="Stone S."/>
            <person name="Stubbs M."/>
            <person name="Talamas J."/>
            <person name="Tchuinga P."/>
            <person name="Tenzing P."/>
            <person name="Tesfaye S."/>
            <person name="Theodore J."/>
            <person name="Thoulutsang Y."/>
            <person name="Topham K."/>
            <person name="Towey S."/>
            <person name="Tsamla T."/>
            <person name="Tsomo N."/>
            <person name="Vallee D."/>
            <person name="Vassiliev H."/>
            <person name="Venkataraman V."/>
            <person name="Vinson J."/>
            <person name="Vo A."/>
            <person name="Wade C."/>
            <person name="Wang S."/>
            <person name="Wangchuk T."/>
            <person name="Wangdi T."/>
            <person name="Whittaker C."/>
            <person name="Wilkinson J."/>
            <person name="Wu Y."/>
            <person name="Wyman D."/>
            <person name="Yadav S."/>
            <person name="Yang S."/>
            <person name="Yang X."/>
            <person name="Yeager S."/>
            <person name="Yee E."/>
            <person name="Young G."/>
            <person name="Zainoun J."/>
            <person name="Zembeck L."/>
            <person name="Zimmer A."/>
            <person name="Zody M."/>
            <person name="Lander E."/>
        </authorList>
    </citation>
    <scope>NUCLEOTIDE SEQUENCE [LARGE SCALE GENOMIC DNA]</scope>
</reference>
<feature type="domain" description="Micro-fibrillar-associated protein 1 C-terminal" evidence="4">
    <location>
        <begin position="281"/>
        <end position="383"/>
    </location>
</feature>
<dbReference type="Ensembl" id="ENSCSAVT00000001410.1">
    <property type="protein sequence ID" value="ENSCSAVP00000001393.1"/>
    <property type="gene ID" value="ENSCSAVG00000000784.1"/>
</dbReference>
<feature type="compositionally biased region" description="Basic and acidic residues" evidence="3">
    <location>
        <begin position="143"/>
        <end position="159"/>
    </location>
</feature>
<feature type="compositionally biased region" description="Acidic residues" evidence="3">
    <location>
        <begin position="127"/>
        <end position="142"/>
    </location>
</feature>
<feature type="compositionally biased region" description="Acidic residues" evidence="3">
    <location>
        <begin position="172"/>
        <end position="183"/>
    </location>
</feature>
<dbReference type="Proteomes" id="UP000007875">
    <property type="component" value="Unassembled WGS sequence"/>
</dbReference>
<dbReference type="GeneTree" id="ENSGT00690000102225"/>
<feature type="region of interest" description="Disordered" evidence="3">
    <location>
        <begin position="386"/>
        <end position="422"/>
    </location>
</feature>
<dbReference type="InterPro" id="IPR033194">
    <property type="entry name" value="MFAP1"/>
</dbReference>
<comment type="similarity">
    <text evidence="1">Belongs to the MFAP1 family.</text>
</comment>
<keyword evidence="6" id="KW-1185">Reference proteome</keyword>
<feature type="region of interest" description="Disordered" evidence="3">
    <location>
        <begin position="81"/>
        <end position="191"/>
    </location>
</feature>
<evidence type="ECO:0000256" key="2">
    <source>
        <dbReference type="ARBA" id="ARBA00047104"/>
    </source>
</evidence>
<organism evidence="5 6">
    <name type="scientific">Ciona savignyi</name>
    <name type="common">Pacific transparent sea squirt</name>
    <dbReference type="NCBI Taxonomy" id="51511"/>
    <lineage>
        <taxon>Eukaryota</taxon>
        <taxon>Metazoa</taxon>
        <taxon>Chordata</taxon>
        <taxon>Tunicata</taxon>
        <taxon>Ascidiacea</taxon>
        <taxon>Phlebobranchia</taxon>
        <taxon>Cionidae</taxon>
        <taxon>Ciona</taxon>
    </lineage>
</organism>
<evidence type="ECO:0000313" key="6">
    <source>
        <dbReference type="Proteomes" id="UP000007875"/>
    </source>
</evidence>
<protein>
    <recommendedName>
        <fullName evidence="4">Micro-fibrillar-associated protein 1 C-terminal domain-containing protein</fullName>
    </recommendedName>
</protein>
<dbReference type="InterPro" id="IPR009730">
    <property type="entry name" value="MFAP1_C"/>
</dbReference>
<evidence type="ECO:0000313" key="5">
    <source>
        <dbReference type="Ensembl" id="ENSCSAVP00000001393.1"/>
    </source>
</evidence>
<comment type="subunit">
    <text evidence="2">Component of the spliceosome B complex. Interacts with PRPF38A (via N-terminal interaction domain).</text>
</comment>
<dbReference type="Pfam" id="PF06991">
    <property type="entry name" value="MFAP1"/>
    <property type="match status" value="1"/>
</dbReference>
<evidence type="ECO:0000259" key="4">
    <source>
        <dbReference type="Pfam" id="PF06991"/>
    </source>
</evidence>
<dbReference type="PANTHER" id="PTHR15327">
    <property type="entry name" value="MICROFIBRIL-ASSOCIATED PROTEIN"/>
    <property type="match status" value="1"/>
</dbReference>
<feature type="compositionally biased region" description="Polar residues" evidence="3">
    <location>
        <begin position="386"/>
        <end position="404"/>
    </location>
</feature>
<accession>H2Y7U5</accession>
<proteinExistence type="inferred from homology"/>
<evidence type="ECO:0000256" key="3">
    <source>
        <dbReference type="SAM" id="MobiDB-lite"/>
    </source>
</evidence>
<evidence type="ECO:0000256" key="1">
    <source>
        <dbReference type="ARBA" id="ARBA00008155"/>
    </source>
</evidence>
<name>H2Y7U5_CIOSA</name>
<feature type="compositionally biased region" description="Acidic residues" evidence="3">
    <location>
        <begin position="100"/>
        <end position="112"/>
    </location>
</feature>
<sequence>PIMFTAGAIPVKNKKGEMSMEKVHVKRYVAGKRPEWADDYDEDDDEEEEKVNVISRIRHPDVSMNANEDRRLKRLMQHRAHDDVEERLMQRRRRIHEPEVIEEASESEDQSDEEKPKPAMTTIPMAPDEESSDEGELDEDEIENRRAQLRERARAHRDADEEILALPTESKDQEDDEEQDKMEEEQRILQEEKKKLVDERRKYTIKMVEKEARAEHEMEQMALGRLDAALDAVDSDDGNDEAIRTLEAAGAEEDQEGSGGKGSVSIINLKLGITPKYLCSLQKEKEEIDRFRNLTEEEKRAELRNNPREVTNQMEKGKYKFLQKYYHRGAFFMDKQETMFTKDFTAPTLDDHFDKTILPKVMQVKNFGRSGRTKYTHLVDQDTTAFDSPWTQDSASSSKFQSTKAGGMKQVFDRPRGTKQRK</sequence>
<reference evidence="5" key="2">
    <citation type="submission" date="2025-08" db="UniProtKB">
        <authorList>
            <consortium name="Ensembl"/>
        </authorList>
    </citation>
    <scope>IDENTIFICATION</scope>
</reference>
<dbReference type="AlphaFoldDB" id="H2Y7U5"/>
<feature type="region of interest" description="Disordered" evidence="3">
    <location>
        <begin position="233"/>
        <end position="262"/>
    </location>
</feature>
<reference evidence="5" key="3">
    <citation type="submission" date="2025-09" db="UniProtKB">
        <authorList>
            <consortium name="Ensembl"/>
        </authorList>
    </citation>
    <scope>IDENTIFICATION</scope>
</reference>